<evidence type="ECO:0000313" key="3">
    <source>
        <dbReference type="Proteomes" id="UP001652620"/>
    </source>
</evidence>
<dbReference type="PROSITE" id="PS50279">
    <property type="entry name" value="BPTI_KUNITZ_2"/>
    <property type="match status" value="1"/>
</dbReference>
<dbReference type="InterPro" id="IPR020901">
    <property type="entry name" value="Prtase_inh_Kunz-CS"/>
</dbReference>
<keyword evidence="3" id="KW-1185">Reference proteome</keyword>
<dbReference type="CDD" id="cd00109">
    <property type="entry name" value="Kunitz-type"/>
    <property type="match status" value="1"/>
</dbReference>
<reference evidence="4" key="2">
    <citation type="submission" date="2025-08" db="UniProtKB">
        <authorList>
            <consortium name="RefSeq"/>
        </authorList>
    </citation>
    <scope>IDENTIFICATION</scope>
    <source>
        <tissue evidence="4">Adult</tissue>
    </source>
</reference>
<feature type="signal peptide" evidence="1">
    <location>
        <begin position="1"/>
        <end position="21"/>
    </location>
</feature>
<dbReference type="GeneID" id="125778474"/>
<proteinExistence type="predicted"/>
<dbReference type="SMART" id="SM00131">
    <property type="entry name" value="KU"/>
    <property type="match status" value="1"/>
</dbReference>
<accession>A0ABM3JT69</accession>
<sequence>MKFLACCLVLAVFLFLGQTQAQCPNAPQYYSCSGGYHSGRSGGGCYGGTRWYYNPNTRSCGSFYYNGCGGNSNRYCSYSACQQRCYSRG</sequence>
<dbReference type="RefSeq" id="XP_049312419.1">
    <property type="nucleotide sequence ID" value="XM_049456462.1"/>
</dbReference>
<name>A0ABM3JT69_BACDO</name>
<dbReference type="InterPro" id="IPR002223">
    <property type="entry name" value="Kunitz_BPTI"/>
</dbReference>
<evidence type="ECO:0000259" key="2">
    <source>
        <dbReference type="PROSITE" id="PS50279"/>
    </source>
</evidence>
<protein>
    <submittedName>
        <fullName evidence="4">PI-actitoxin-Axm2b-like</fullName>
    </submittedName>
</protein>
<reference evidence="3" key="1">
    <citation type="submission" date="2025-05" db="UniProtKB">
        <authorList>
            <consortium name="RefSeq"/>
        </authorList>
    </citation>
    <scope>NUCLEOTIDE SEQUENCE [LARGE SCALE GENOMIC DNA]</scope>
</reference>
<evidence type="ECO:0000256" key="1">
    <source>
        <dbReference type="SAM" id="SignalP"/>
    </source>
</evidence>
<organism evidence="3 4">
    <name type="scientific">Bactrocera dorsalis</name>
    <name type="common">Oriental fruit fly</name>
    <name type="synonym">Dacus dorsalis</name>
    <dbReference type="NCBI Taxonomy" id="27457"/>
    <lineage>
        <taxon>Eukaryota</taxon>
        <taxon>Metazoa</taxon>
        <taxon>Ecdysozoa</taxon>
        <taxon>Arthropoda</taxon>
        <taxon>Hexapoda</taxon>
        <taxon>Insecta</taxon>
        <taxon>Pterygota</taxon>
        <taxon>Neoptera</taxon>
        <taxon>Endopterygota</taxon>
        <taxon>Diptera</taxon>
        <taxon>Brachycera</taxon>
        <taxon>Muscomorpha</taxon>
        <taxon>Tephritoidea</taxon>
        <taxon>Tephritidae</taxon>
        <taxon>Bactrocera</taxon>
        <taxon>Bactrocera</taxon>
    </lineage>
</organism>
<dbReference type="PROSITE" id="PS00280">
    <property type="entry name" value="BPTI_KUNITZ_1"/>
    <property type="match status" value="1"/>
</dbReference>
<feature type="chain" id="PRO_5046962880" evidence="1">
    <location>
        <begin position="22"/>
        <end position="89"/>
    </location>
</feature>
<dbReference type="Pfam" id="PF00014">
    <property type="entry name" value="Kunitz_BPTI"/>
    <property type="match status" value="1"/>
</dbReference>
<evidence type="ECO:0000313" key="4">
    <source>
        <dbReference type="RefSeq" id="XP_049312419.1"/>
    </source>
</evidence>
<keyword evidence="1" id="KW-0732">Signal</keyword>
<dbReference type="InterPro" id="IPR036880">
    <property type="entry name" value="Kunitz_BPTI_sf"/>
</dbReference>
<feature type="domain" description="BPTI/Kunitz inhibitor" evidence="2">
    <location>
        <begin position="32"/>
        <end position="85"/>
    </location>
</feature>
<dbReference type="Proteomes" id="UP001652620">
    <property type="component" value="Chromosome 1"/>
</dbReference>
<dbReference type="Gene3D" id="4.10.410.10">
    <property type="entry name" value="Pancreatic trypsin inhibitor Kunitz domain"/>
    <property type="match status" value="1"/>
</dbReference>
<gene>
    <name evidence="4" type="primary">LOC125778474</name>
</gene>
<dbReference type="SUPFAM" id="SSF57362">
    <property type="entry name" value="BPTI-like"/>
    <property type="match status" value="1"/>
</dbReference>